<evidence type="ECO:0000313" key="11">
    <source>
        <dbReference type="EMBL" id="RSU03197.1"/>
    </source>
</evidence>
<evidence type="ECO:0000313" key="12">
    <source>
        <dbReference type="Proteomes" id="UP000287101"/>
    </source>
</evidence>
<comment type="similarity">
    <text evidence="8">Belongs to the FtsQ/DivIB family. DivIB subfamily.</text>
</comment>
<organism evidence="11 12">
    <name type="scientific">Vagococcus fessus</name>
    <dbReference type="NCBI Taxonomy" id="120370"/>
    <lineage>
        <taxon>Bacteria</taxon>
        <taxon>Bacillati</taxon>
        <taxon>Bacillota</taxon>
        <taxon>Bacilli</taxon>
        <taxon>Lactobacillales</taxon>
        <taxon>Enterococcaceae</taxon>
        <taxon>Vagococcus</taxon>
    </lineage>
</organism>
<dbReference type="PROSITE" id="PS51779">
    <property type="entry name" value="POTRA"/>
    <property type="match status" value="1"/>
</dbReference>
<feature type="region of interest" description="Disordered" evidence="9">
    <location>
        <begin position="352"/>
        <end position="417"/>
    </location>
</feature>
<keyword evidence="3 8" id="KW-0132">Cell division</keyword>
<evidence type="ECO:0000256" key="6">
    <source>
        <dbReference type="ARBA" id="ARBA00023136"/>
    </source>
</evidence>
<dbReference type="GO" id="GO:0032153">
    <property type="term" value="C:cell division site"/>
    <property type="evidence" value="ECO:0007669"/>
    <property type="project" value="UniProtKB-UniRule"/>
</dbReference>
<evidence type="ECO:0000256" key="3">
    <source>
        <dbReference type="ARBA" id="ARBA00022618"/>
    </source>
</evidence>
<evidence type="ECO:0000256" key="5">
    <source>
        <dbReference type="ARBA" id="ARBA00022989"/>
    </source>
</evidence>
<comment type="subcellular location">
    <subcellularLocation>
        <location evidence="8">Cell membrane</location>
        <topology evidence="8">Single-pass type II membrane protein</topology>
    </subcellularLocation>
    <subcellularLocation>
        <location evidence="1">Membrane</location>
    </subcellularLocation>
    <text evidence="8">Localizes to the division septum.</text>
</comment>
<keyword evidence="7 8" id="KW-0131">Cell cycle</keyword>
<name>A0A430A7Z5_9ENTE</name>
<feature type="compositionally biased region" description="Polar residues" evidence="9">
    <location>
        <begin position="43"/>
        <end position="54"/>
    </location>
</feature>
<comment type="function">
    <text evidence="8">Cell division protein that may be involved in stabilizing or promoting the assembly of the division complex.</text>
</comment>
<dbReference type="AlphaFoldDB" id="A0A430A7Z5"/>
<dbReference type="Pfam" id="PF08478">
    <property type="entry name" value="POTRA_1"/>
    <property type="match status" value="1"/>
</dbReference>
<dbReference type="Pfam" id="PF03799">
    <property type="entry name" value="FtsQ_DivIB_C"/>
    <property type="match status" value="1"/>
</dbReference>
<evidence type="ECO:0000256" key="4">
    <source>
        <dbReference type="ARBA" id="ARBA00022692"/>
    </source>
</evidence>
<dbReference type="InterPro" id="IPR050487">
    <property type="entry name" value="FtsQ_DivIB"/>
</dbReference>
<feature type="transmembrane region" description="Helical" evidence="8">
    <location>
        <begin position="128"/>
        <end position="146"/>
    </location>
</feature>
<dbReference type="RefSeq" id="WP_126831409.1">
    <property type="nucleotide sequence ID" value="NZ_CBCRYB010000010.1"/>
</dbReference>
<evidence type="ECO:0000256" key="8">
    <source>
        <dbReference type="HAMAP-Rule" id="MF_00912"/>
    </source>
</evidence>
<keyword evidence="6 8" id="KW-0472">Membrane</keyword>
<feature type="region of interest" description="Disordered" evidence="9">
    <location>
        <begin position="434"/>
        <end position="459"/>
    </location>
</feature>
<feature type="compositionally biased region" description="Basic residues" evidence="9">
    <location>
        <begin position="69"/>
        <end position="83"/>
    </location>
</feature>
<protein>
    <recommendedName>
        <fullName evidence="8">Cell division protein DivIB</fullName>
    </recommendedName>
</protein>
<evidence type="ECO:0000259" key="10">
    <source>
        <dbReference type="PROSITE" id="PS51779"/>
    </source>
</evidence>
<reference evidence="11 12" key="1">
    <citation type="submission" date="2017-05" db="EMBL/GenBank/DDBJ databases">
        <title>Vagococcus spp. assemblies.</title>
        <authorList>
            <person name="Gulvik C.A."/>
        </authorList>
    </citation>
    <scope>NUCLEOTIDE SEQUENCE [LARGE SCALE GENOMIC DNA]</scope>
    <source>
        <strain evidence="11 12">CCUG 41755</strain>
    </source>
</reference>
<evidence type="ECO:0000256" key="1">
    <source>
        <dbReference type="ARBA" id="ARBA00004370"/>
    </source>
</evidence>
<keyword evidence="12" id="KW-1185">Reference proteome</keyword>
<accession>A0A430A7Z5</accession>
<evidence type="ECO:0000256" key="7">
    <source>
        <dbReference type="ARBA" id="ARBA00023306"/>
    </source>
</evidence>
<feature type="region of interest" description="Disordered" evidence="9">
    <location>
        <begin position="1"/>
        <end position="103"/>
    </location>
</feature>
<dbReference type="GO" id="GO:0005886">
    <property type="term" value="C:plasma membrane"/>
    <property type="evidence" value="ECO:0007669"/>
    <property type="project" value="UniProtKB-SubCell"/>
</dbReference>
<dbReference type="InterPro" id="IPR013685">
    <property type="entry name" value="POTRA_FtsQ_type"/>
</dbReference>
<dbReference type="EMBL" id="NGJY01000002">
    <property type="protein sequence ID" value="RSU03197.1"/>
    <property type="molecule type" value="Genomic_DNA"/>
</dbReference>
<dbReference type="InterPro" id="IPR034746">
    <property type="entry name" value="POTRA"/>
</dbReference>
<dbReference type="Gene3D" id="3.40.50.10960">
    <property type="match status" value="1"/>
</dbReference>
<evidence type="ECO:0000256" key="2">
    <source>
        <dbReference type="ARBA" id="ARBA00022475"/>
    </source>
</evidence>
<dbReference type="PANTHER" id="PTHR37820">
    <property type="entry name" value="CELL DIVISION PROTEIN DIVIB"/>
    <property type="match status" value="1"/>
</dbReference>
<keyword evidence="4 8" id="KW-0812">Transmembrane</keyword>
<dbReference type="OrthoDB" id="1819027at2"/>
<dbReference type="Proteomes" id="UP000287101">
    <property type="component" value="Unassembled WGS sequence"/>
</dbReference>
<dbReference type="InterPro" id="IPR005548">
    <property type="entry name" value="Cell_div_FtsQ/DivIB_C"/>
</dbReference>
<feature type="domain" description="POTRA" evidence="10">
    <location>
        <begin position="150"/>
        <end position="220"/>
    </location>
</feature>
<keyword evidence="5 8" id="KW-1133">Transmembrane helix</keyword>
<keyword evidence="2 8" id="KW-1003">Cell membrane</keyword>
<dbReference type="InterPro" id="IPR026580">
    <property type="entry name" value="DivIB"/>
</dbReference>
<comment type="caution">
    <text evidence="11">The sequence shown here is derived from an EMBL/GenBank/DDBJ whole genome shotgun (WGS) entry which is preliminary data.</text>
</comment>
<evidence type="ECO:0000256" key="9">
    <source>
        <dbReference type="SAM" id="MobiDB-lite"/>
    </source>
</evidence>
<sequence>MDKDEPNNKLPSEIEEELTPWQIENQKYLESLKEEVVDESEQDGASNKDQQPIDSENDNEESDQVNNKSKLKLVLNRKAKKVKIKEQEQSEEPDENESSIKELPKSVSFADRLPKMKETRQKRLKRRLVAIVGVFGIGALSLMYYISPLSKVSKVYVTGTRLASKDKVVSSLNLSSSDFIWEVYGDKRLEKKIKESNPRIKNVEKSLKGINSIKLEVEEFEEVAYLKEGKELYPILENGTIIKDKDQGLQKSFPILIGFKEGNALVEFIKNYQKVPMDVKEKIVDITSAPTKDNEYLLMINMNDKNKVVASSQDFHKKIKYYNGVAKEITEPSLIDMEAGIFSRSFDSIAKEEAEKEAASGEQPVEGKVSADEQEPVFDENGNVIPQENLPKTEKTLVEGEVEGQQPKKEDTPANQSIEKMVYEDWLNDLKENGAGELIEEDDSENSIAEYNEGAALDE</sequence>
<gene>
    <name evidence="8" type="primary">divIB</name>
    <name evidence="11" type="ORF">CBF31_05625</name>
</gene>
<dbReference type="HAMAP" id="MF_00912">
    <property type="entry name" value="DivIB"/>
    <property type="match status" value="1"/>
</dbReference>
<dbReference type="PANTHER" id="PTHR37820:SF1">
    <property type="entry name" value="CELL DIVISION PROTEIN FTSQ"/>
    <property type="match status" value="1"/>
</dbReference>
<proteinExistence type="inferred from homology"/>
<dbReference type="GO" id="GO:0043093">
    <property type="term" value="P:FtsZ-dependent cytokinesis"/>
    <property type="evidence" value="ECO:0007669"/>
    <property type="project" value="UniProtKB-UniRule"/>
</dbReference>